<evidence type="ECO:0000256" key="1">
    <source>
        <dbReference type="SAM" id="SignalP"/>
    </source>
</evidence>
<dbReference type="Proteomes" id="UP001596037">
    <property type="component" value="Unassembled WGS sequence"/>
</dbReference>
<organism evidence="2 3">
    <name type="scientific">Caenimonas terrae</name>
    <dbReference type="NCBI Taxonomy" id="696074"/>
    <lineage>
        <taxon>Bacteria</taxon>
        <taxon>Pseudomonadati</taxon>
        <taxon>Pseudomonadota</taxon>
        <taxon>Betaproteobacteria</taxon>
        <taxon>Burkholderiales</taxon>
        <taxon>Comamonadaceae</taxon>
        <taxon>Caenimonas</taxon>
    </lineage>
</organism>
<dbReference type="Gene3D" id="3.30.450.150">
    <property type="entry name" value="Haem-degrading domain"/>
    <property type="match status" value="1"/>
</dbReference>
<comment type="caution">
    <text evidence="2">The sequence shown here is derived from an EMBL/GenBank/DDBJ whole genome shotgun (WGS) entry which is preliminary data.</text>
</comment>
<dbReference type="InterPro" id="IPR005624">
    <property type="entry name" value="PduO/GlcC-like"/>
</dbReference>
<dbReference type="SUPFAM" id="SSF143744">
    <property type="entry name" value="GlcG-like"/>
    <property type="match status" value="1"/>
</dbReference>
<keyword evidence="3" id="KW-1185">Reference proteome</keyword>
<evidence type="ECO:0000313" key="2">
    <source>
        <dbReference type="EMBL" id="MFC5499965.1"/>
    </source>
</evidence>
<proteinExistence type="predicted"/>
<dbReference type="Pfam" id="PF03928">
    <property type="entry name" value="HbpS-like"/>
    <property type="match status" value="1"/>
</dbReference>
<protein>
    <submittedName>
        <fullName evidence="2">Heme-binding protein</fullName>
    </submittedName>
</protein>
<gene>
    <name evidence="2" type="ORF">ACFPOE_20655</name>
</gene>
<feature type="chain" id="PRO_5045298967" evidence="1">
    <location>
        <begin position="23"/>
        <end position="164"/>
    </location>
</feature>
<feature type="signal peptide" evidence="1">
    <location>
        <begin position="1"/>
        <end position="22"/>
    </location>
</feature>
<evidence type="ECO:0000313" key="3">
    <source>
        <dbReference type="Proteomes" id="UP001596037"/>
    </source>
</evidence>
<reference evidence="3" key="1">
    <citation type="journal article" date="2019" name="Int. J. Syst. Evol. Microbiol.">
        <title>The Global Catalogue of Microorganisms (GCM) 10K type strain sequencing project: providing services to taxonomists for standard genome sequencing and annotation.</title>
        <authorList>
            <consortium name="The Broad Institute Genomics Platform"/>
            <consortium name="The Broad Institute Genome Sequencing Center for Infectious Disease"/>
            <person name="Wu L."/>
            <person name="Ma J."/>
        </authorList>
    </citation>
    <scope>NUCLEOTIDE SEQUENCE [LARGE SCALE GENOMIC DNA]</scope>
    <source>
        <strain evidence="3">CCUG 57401</strain>
    </source>
</reference>
<sequence length="164" mass="16065">MNARPALALALAALCGAGQAQQATYPLRSLTPEAALRAARAALAACASSGYQVAVAVTDRGGAPLVMLRDRLAGPHTPAAATGKAYTALTFKQDTLSFARATQAGEAASGLRQLPGVVAAGGGRPIESAGSLVGAIGVSGAPGGDADDLCARAGIAEIADDLEL</sequence>
<keyword evidence="1" id="KW-0732">Signal</keyword>
<dbReference type="RefSeq" id="WP_376852212.1">
    <property type="nucleotide sequence ID" value="NZ_JBHSMF010000010.1"/>
</dbReference>
<dbReference type="InterPro" id="IPR052517">
    <property type="entry name" value="GlcG_carb_metab_protein"/>
</dbReference>
<dbReference type="PANTHER" id="PTHR34309">
    <property type="entry name" value="SLR1406 PROTEIN"/>
    <property type="match status" value="1"/>
</dbReference>
<name>A0ABW0NI56_9BURK</name>
<dbReference type="InterPro" id="IPR038084">
    <property type="entry name" value="PduO/GlcC-like_sf"/>
</dbReference>
<dbReference type="EMBL" id="JBHSMF010000010">
    <property type="protein sequence ID" value="MFC5499965.1"/>
    <property type="molecule type" value="Genomic_DNA"/>
</dbReference>
<dbReference type="PANTHER" id="PTHR34309:SF10">
    <property type="entry name" value="SLR1406 PROTEIN"/>
    <property type="match status" value="1"/>
</dbReference>
<accession>A0ABW0NI56</accession>